<dbReference type="AlphaFoldDB" id="A0A5B6X5T8"/>
<gene>
    <name evidence="2" type="ORF">EPI10_032036</name>
</gene>
<dbReference type="Proteomes" id="UP000325315">
    <property type="component" value="Unassembled WGS sequence"/>
</dbReference>
<evidence type="ECO:0000313" key="2">
    <source>
        <dbReference type="EMBL" id="KAA3488267.1"/>
    </source>
</evidence>
<dbReference type="InterPro" id="IPR052160">
    <property type="entry name" value="Gypsy_RT_Integrase-like"/>
</dbReference>
<keyword evidence="3" id="KW-1185">Reference proteome</keyword>
<evidence type="ECO:0000259" key="1">
    <source>
        <dbReference type="Pfam" id="PF17921"/>
    </source>
</evidence>
<accession>A0A5B6X5T8</accession>
<reference evidence="3" key="1">
    <citation type="journal article" date="2019" name="Plant Biotechnol. J.">
        <title>Genome sequencing of the Australian wild diploid species Gossypium australe highlights disease resistance and delayed gland morphogenesis.</title>
        <authorList>
            <person name="Cai Y."/>
            <person name="Cai X."/>
            <person name="Wang Q."/>
            <person name="Wang P."/>
            <person name="Zhang Y."/>
            <person name="Cai C."/>
            <person name="Xu Y."/>
            <person name="Wang K."/>
            <person name="Zhou Z."/>
            <person name="Wang C."/>
            <person name="Geng S."/>
            <person name="Li B."/>
            <person name="Dong Q."/>
            <person name="Hou Y."/>
            <person name="Wang H."/>
            <person name="Ai P."/>
            <person name="Liu Z."/>
            <person name="Yi F."/>
            <person name="Sun M."/>
            <person name="An G."/>
            <person name="Cheng J."/>
            <person name="Zhang Y."/>
            <person name="Shi Q."/>
            <person name="Xie Y."/>
            <person name="Shi X."/>
            <person name="Chang Y."/>
            <person name="Huang F."/>
            <person name="Chen Y."/>
            <person name="Hong S."/>
            <person name="Mi L."/>
            <person name="Sun Q."/>
            <person name="Zhang L."/>
            <person name="Zhou B."/>
            <person name="Peng R."/>
            <person name="Zhang X."/>
            <person name="Liu F."/>
        </authorList>
    </citation>
    <scope>NUCLEOTIDE SEQUENCE [LARGE SCALE GENOMIC DNA]</scope>
    <source>
        <strain evidence="3">cv. PA1801</strain>
    </source>
</reference>
<dbReference type="Gene3D" id="1.10.340.70">
    <property type="match status" value="1"/>
</dbReference>
<dbReference type="PANTHER" id="PTHR47266">
    <property type="entry name" value="ENDONUCLEASE-RELATED"/>
    <property type="match status" value="1"/>
</dbReference>
<name>A0A5B6X5T8_9ROSI</name>
<dbReference type="InterPro" id="IPR041588">
    <property type="entry name" value="Integrase_H2C2"/>
</dbReference>
<evidence type="ECO:0000313" key="3">
    <source>
        <dbReference type="Proteomes" id="UP000325315"/>
    </source>
</evidence>
<protein>
    <submittedName>
        <fullName evidence="2">Transposon Ty3-I Gag-Pol polyprotein</fullName>
    </submittedName>
</protein>
<proteinExistence type="predicted"/>
<dbReference type="Pfam" id="PF17921">
    <property type="entry name" value="Integrase_H2C2"/>
    <property type="match status" value="1"/>
</dbReference>
<comment type="caution">
    <text evidence="2">The sequence shown here is derived from an EMBL/GenBank/DDBJ whole genome shotgun (WGS) entry which is preliminary data.</text>
</comment>
<dbReference type="OrthoDB" id="1739170at2759"/>
<organism evidence="2 3">
    <name type="scientific">Gossypium australe</name>
    <dbReference type="NCBI Taxonomy" id="47621"/>
    <lineage>
        <taxon>Eukaryota</taxon>
        <taxon>Viridiplantae</taxon>
        <taxon>Streptophyta</taxon>
        <taxon>Embryophyta</taxon>
        <taxon>Tracheophyta</taxon>
        <taxon>Spermatophyta</taxon>
        <taxon>Magnoliopsida</taxon>
        <taxon>eudicotyledons</taxon>
        <taxon>Gunneridae</taxon>
        <taxon>Pentapetalae</taxon>
        <taxon>rosids</taxon>
        <taxon>malvids</taxon>
        <taxon>Malvales</taxon>
        <taxon>Malvaceae</taxon>
        <taxon>Malvoideae</taxon>
        <taxon>Gossypium</taxon>
    </lineage>
</organism>
<dbReference type="EMBL" id="SMMG02000001">
    <property type="protein sequence ID" value="KAA3488267.1"/>
    <property type="molecule type" value="Genomic_DNA"/>
</dbReference>
<sequence>MKTDDFPDEQLLISTLPWYVDIVNFLVSGLLPPELTNRRRSKFIHDAKQYYWDESFLFKHYADQIIQKCVPDEEIQSNLYHCHSAPYGGHFGGMRTTTKVLQSGFYWLTLFKDAHEFFQACDCYQRIGNLLRRYEMPLQTILEVELFDVWGIDFMGPFPPSWDNWVEAVALPMNDAKSVWYPSCSN</sequence>
<feature type="domain" description="Integrase zinc-binding" evidence="1">
    <location>
        <begin position="70"/>
        <end position="126"/>
    </location>
</feature>